<dbReference type="AlphaFoldDB" id="A0A3D9BNC2"/>
<reference evidence="1 2" key="1">
    <citation type="journal article" date="2006" name="Int. J. Syst. Evol. Microbiol.">
        <title>Chryseobacterium piscium sp. nov., isolated from fish of the South Atlantic Ocean off South Africa.</title>
        <authorList>
            <person name="de Beer H."/>
            <person name="Hugo C.J."/>
            <person name="Jooste P.J."/>
            <person name="Vancanneyt M."/>
            <person name="Coenye T."/>
            <person name="Vandamme P."/>
        </authorList>
    </citation>
    <scope>NUCLEOTIDE SEQUENCE [LARGE SCALE GENOMIC DNA]</scope>
    <source>
        <strain evidence="1 2">CCUG 51923</strain>
    </source>
</reference>
<gene>
    <name evidence="1" type="ORF">DRF62_07850</name>
</gene>
<protein>
    <submittedName>
        <fullName evidence="1">Uncharacterized protein</fullName>
    </submittedName>
</protein>
<dbReference type="Proteomes" id="UP000256512">
    <property type="component" value="Unassembled WGS sequence"/>
</dbReference>
<evidence type="ECO:0000313" key="1">
    <source>
        <dbReference type="EMBL" id="REC55023.1"/>
    </source>
</evidence>
<keyword evidence="2" id="KW-1185">Reference proteome</keyword>
<proteinExistence type="predicted"/>
<sequence length="61" mass="7297">MISFGKGVFGKLNAQNIEAASLQIFVFYQDFLCHHKFDSYLVCQFHQARKWQEPVNYFLRH</sequence>
<name>A0A3D9BNC2_9FLAO</name>
<comment type="caution">
    <text evidence="1">The sequence shown here is derived from an EMBL/GenBank/DDBJ whole genome shotgun (WGS) entry which is preliminary data.</text>
</comment>
<accession>A0A3D9BNC2</accession>
<organism evidence="1 2">
    <name type="scientific">Chryseobacterium piscium</name>
    <dbReference type="NCBI Taxonomy" id="333702"/>
    <lineage>
        <taxon>Bacteria</taxon>
        <taxon>Pseudomonadati</taxon>
        <taxon>Bacteroidota</taxon>
        <taxon>Flavobacteriia</taxon>
        <taxon>Flavobacteriales</taxon>
        <taxon>Weeksellaceae</taxon>
        <taxon>Chryseobacterium group</taxon>
        <taxon>Chryseobacterium</taxon>
    </lineage>
</organism>
<dbReference type="EMBL" id="QNVS01000017">
    <property type="protein sequence ID" value="REC55023.1"/>
    <property type="molecule type" value="Genomic_DNA"/>
</dbReference>
<evidence type="ECO:0000313" key="2">
    <source>
        <dbReference type="Proteomes" id="UP000256512"/>
    </source>
</evidence>